<protein>
    <submittedName>
        <fullName evidence="3">Uncharacterized protein</fullName>
    </submittedName>
</protein>
<reference evidence="3" key="1">
    <citation type="submission" date="2020-06" db="EMBL/GenBank/DDBJ databases">
        <title>Legume-microbial interactions unlock mineral nutrients during tropical forest succession.</title>
        <authorList>
            <person name="Epihov D.Z."/>
        </authorList>
    </citation>
    <scope>NUCLEOTIDE SEQUENCE [LARGE SCALE GENOMIC DNA]</scope>
    <source>
        <strain evidence="3">Pan2503</strain>
    </source>
</reference>
<dbReference type="Proteomes" id="UP000567293">
    <property type="component" value="Unassembled WGS sequence"/>
</dbReference>
<feature type="chain" id="PRO_5030617451" evidence="2">
    <location>
        <begin position="22"/>
        <end position="350"/>
    </location>
</feature>
<evidence type="ECO:0000256" key="1">
    <source>
        <dbReference type="SAM" id="MobiDB-lite"/>
    </source>
</evidence>
<evidence type="ECO:0000313" key="3">
    <source>
        <dbReference type="EMBL" id="MBA0085108.1"/>
    </source>
</evidence>
<keyword evidence="4" id="KW-1185">Reference proteome</keyword>
<gene>
    <name evidence="3" type="ORF">HRJ53_08935</name>
</gene>
<evidence type="ECO:0000256" key="2">
    <source>
        <dbReference type="SAM" id="SignalP"/>
    </source>
</evidence>
<sequence length="350" mass="38533">MNIFMTAIVLASFVMPLTAQWAQYRTPGIPRTADGKPNLAAPAPRTADGHPDLTGLWETIGAGGNIGERSLGDLRPADVQQWAQELVNERAENFGTDNPHYRCLPQGPVYSTLGGMKRFLQTPAMIAILDDDLTFRQIHMDGRALETDPSPSWMGYSVGHWDGDTLVVESFGYNDRTWLVGGYPHTEKLRLTERIRRPDFGHLELAVTFQDPGAYSKAWTVPLRAQLAADTELLESVCNENPDNGQQHWVGKASDAERAKVNVAAEILAKYTGVYRGQYLRGPRTVEVSLSGDSLSVAVNGGPKRPLIPQSETRFSGTGLSYEFIRDGRGMATDVVEGHVSGDYKFARQK</sequence>
<feature type="signal peptide" evidence="2">
    <location>
        <begin position="1"/>
        <end position="21"/>
    </location>
</feature>
<comment type="caution">
    <text evidence="3">The sequence shown here is derived from an EMBL/GenBank/DDBJ whole genome shotgun (WGS) entry which is preliminary data.</text>
</comment>
<name>A0A7V8SWN5_9BACT</name>
<accession>A0A7V8SWN5</accession>
<evidence type="ECO:0000313" key="4">
    <source>
        <dbReference type="Proteomes" id="UP000567293"/>
    </source>
</evidence>
<feature type="region of interest" description="Disordered" evidence="1">
    <location>
        <begin position="29"/>
        <end position="48"/>
    </location>
</feature>
<dbReference type="EMBL" id="JACDQQ010000864">
    <property type="protein sequence ID" value="MBA0085108.1"/>
    <property type="molecule type" value="Genomic_DNA"/>
</dbReference>
<proteinExistence type="predicted"/>
<organism evidence="3 4">
    <name type="scientific">Candidatus Acidiferrum panamense</name>
    <dbReference type="NCBI Taxonomy" id="2741543"/>
    <lineage>
        <taxon>Bacteria</taxon>
        <taxon>Pseudomonadati</taxon>
        <taxon>Acidobacteriota</taxon>
        <taxon>Terriglobia</taxon>
        <taxon>Candidatus Acidiferrales</taxon>
        <taxon>Candidatus Acidiferrum</taxon>
    </lineage>
</organism>
<dbReference type="AlphaFoldDB" id="A0A7V8SWN5"/>
<keyword evidence="2" id="KW-0732">Signal</keyword>